<evidence type="ECO:0000313" key="9">
    <source>
        <dbReference type="Proteomes" id="UP000030060"/>
    </source>
</evidence>
<feature type="transmembrane region" description="Helical" evidence="7">
    <location>
        <begin position="108"/>
        <end position="127"/>
    </location>
</feature>
<feature type="transmembrane region" description="Helical" evidence="7">
    <location>
        <begin position="455"/>
        <end position="475"/>
    </location>
</feature>
<comment type="subcellular location">
    <subcellularLocation>
        <location evidence="1">Membrane</location>
        <topology evidence="1">Multi-pass membrane protein</topology>
    </subcellularLocation>
</comment>
<keyword evidence="5 7" id="KW-0472">Membrane</keyword>
<comment type="caution">
    <text evidence="8">The sequence shown here is derived from an EMBL/GenBank/DDBJ whole genome shotgun (WGS) entry which is preliminary data.</text>
</comment>
<evidence type="ECO:0000256" key="4">
    <source>
        <dbReference type="ARBA" id="ARBA00022989"/>
    </source>
</evidence>
<dbReference type="PANTHER" id="PTHR45649">
    <property type="entry name" value="AMINO-ACID PERMEASE BAT1"/>
    <property type="match status" value="1"/>
</dbReference>
<feature type="transmembrane region" description="Helical" evidence="7">
    <location>
        <begin position="178"/>
        <end position="199"/>
    </location>
</feature>
<protein>
    <submittedName>
        <fullName evidence="8">Amino acid permease-associated protein</fullName>
    </submittedName>
</protein>
<dbReference type="EMBL" id="ASGY01000102">
    <property type="protein sequence ID" value="KGE67186.1"/>
    <property type="molecule type" value="Genomic_DNA"/>
</dbReference>
<feature type="transmembrane region" description="Helical" evidence="7">
    <location>
        <begin position="312"/>
        <end position="331"/>
    </location>
</feature>
<evidence type="ECO:0000256" key="5">
    <source>
        <dbReference type="ARBA" id="ARBA00023136"/>
    </source>
</evidence>
<evidence type="ECO:0000256" key="2">
    <source>
        <dbReference type="ARBA" id="ARBA00022448"/>
    </source>
</evidence>
<evidence type="ECO:0000313" key="8">
    <source>
        <dbReference type="EMBL" id="KGE67186.1"/>
    </source>
</evidence>
<dbReference type="Pfam" id="PF13520">
    <property type="entry name" value="AA_permease_2"/>
    <property type="match status" value="1"/>
</dbReference>
<dbReference type="RefSeq" id="WP_038846657.1">
    <property type="nucleotide sequence ID" value="NZ_ASGY01000102.1"/>
</dbReference>
<keyword evidence="4 7" id="KW-1133">Transmembrane helix</keyword>
<sequence>MSDTLSSPHTVLPDKGAESGTGYKEQFERSLGKFESFAVAFSFISITTGLFSTYGSVLVSSGPIGMWTWPIATLGTLLVALVFGLLASKIPLSGFSYQWASRLVNPVLGWWFGWMSFAFIAVVLLAVDYGLAQVALFPLLGLEYSPAAGAITTVVVLFIQMLLIIWSTPILTKINNMAVGAEVIAMIGLIVGIGVAVTFFGKGNASNLLSTGIAPTEHYYGWLGPFMLSGLLGAFTLVGWEAAANLAEETLNPKQVVPRAMVHAVLASGVMGTLFLMVIGMGLGDQVAELSKSSAPVADVIRITLGETLSKIILVVVCVAIFACGLVIMTSNSRLVHAMARDGRLPFSEALSYVPRPTGGPLWATIVAALIPMIIVLSFYSDPDALTQILGAATLLPALLYSATVLLYIGTRHKQVHHSDDFTLGKWEWLVVAGACLWLFVELCVFIIPAEFRVAQMYVLGLVAVGALVFACVWITRRKQLEQMPPIQHYL</sequence>
<feature type="transmembrane region" description="Helical" evidence="7">
    <location>
        <begin position="362"/>
        <end position="380"/>
    </location>
</feature>
<feature type="transmembrane region" description="Helical" evidence="7">
    <location>
        <begin position="386"/>
        <end position="409"/>
    </location>
</feature>
<evidence type="ECO:0000256" key="3">
    <source>
        <dbReference type="ARBA" id="ARBA00022692"/>
    </source>
</evidence>
<feature type="transmembrane region" description="Helical" evidence="7">
    <location>
        <begin position="261"/>
        <end position="283"/>
    </location>
</feature>
<keyword evidence="3 7" id="KW-0812">Transmembrane</keyword>
<dbReference type="GO" id="GO:0016020">
    <property type="term" value="C:membrane"/>
    <property type="evidence" value="ECO:0007669"/>
    <property type="project" value="UniProtKB-SubCell"/>
</dbReference>
<feature type="region of interest" description="Disordered" evidence="6">
    <location>
        <begin position="1"/>
        <end position="21"/>
    </location>
</feature>
<feature type="transmembrane region" description="Helical" evidence="7">
    <location>
        <begin position="34"/>
        <end position="55"/>
    </location>
</feature>
<dbReference type="GO" id="GO:0022857">
    <property type="term" value="F:transmembrane transporter activity"/>
    <property type="evidence" value="ECO:0007669"/>
    <property type="project" value="InterPro"/>
</dbReference>
<dbReference type="PANTHER" id="PTHR45649:SF26">
    <property type="entry name" value="OS04G0435100 PROTEIN"/>
    <property type="match status" value="1"/>
</dbReference>
<dbReference type="OrthoDB" id="7281735at2"/>
<name>A0A0A1Z290_PSEFL</name>
<proteinExistence type="predicted"/>
<feature type="transmembrane region" description="Helical" evidence="7">
    <location>
        <begin position="219"/>
        <end position="240"/>
    </location>
</feature>
<accession>A0A0A1Z290</accession>
<feature type="transmembrane region" description="Helical" evidence="7">
    <location>
        <begin position="147"/>
        <end position="166"/>
    </location>
</feature>
<dbReference type="InterPro" id="IPR002293">
    <property type="entry name" value="AA/rel_permease1"/>
</dbReference>
<dbReference type="Gene3D" id="1.20.1740.10">
    <property type="entry name" value="Amino acid/polyamine transporter I"/>
    <property type="match status" value="1"/>
</dbReference>
<gene>
    <name evidence="8" type="ORF">K814_0114875</name>
</gene>
<dbReference type="Proteomes" id="UP000030060">
    <property type="component" value="Unassembled WGS sequence"/>
</dbReference>
<evidence type="ECO:0000256" key="7">
    <source>
        <dbReference type="SAM" id="Phobius"/>
    </source>
</evidence>
<evidence type="ECO:0000256" key="1">
    <source>
        <dbReference type="ARBA" id="ARBA00004141"/>
    </source>
</evidence>
<evidence type="ECO:0000256" key="6">
    <source>
        <dbReference type="SAM" id="MobiDB-lite"/>
    </source>
</evidence>
<keyword evidence="2" id="KW-0813">Transport</keyword>
<reference evidence="8 9" key="1">
    <citation type="journal article" date="2013" name="Genome Announc.">
        <title>Draft Genome Sequence of Pseudomonas fluorescens LMG 5329, a White Line-Inducing Principle-Producing Bioindicator for the Mushroom Pathogen Pseudomonas tolaasii.</title>
        <authorList>
            <person name="Ghequire M.G."/>
            <person name="Rokni-Zadeh H."/>
            <person name="Zarrineh P."/>
            <person name="De Mot R."/>
        </authorList>
    </citation>
    <scope>NUCLEOTIDE SEQUENCE [LARGE SCALE GENOMIC DNA]</scope>
    <source>
        <strain evidence="8 9">LMG 5329</strain>
    </source>
</reference>
<organism evidence="8 9">
    <name type="scientific">Pseudomonas fluorescens LMG 5329</name>
    <dbReference type="NCBI Taxonomy" id="1324332"/>
    <lineage>
        <taxon>Bacteria</taxon>
        <taxon>Pseudomonadati</taxon>
        <taxon>Pseudomonadota</taxon>
        <taxon>Gammaproteobacteria</taxon>
        <taxon>Pseudomonadales</taxon>
        <taxon>Pseudomonadaceae</taxon>
        <taxon>Pseudomonas</taxon>
    </lineage>
</organism>
<feature type="transmembrane region" description="Helical" evidence="7">
    <location>
        <begin position="429"/>
        <end position="449"/>
    </location>
</feature>
<dbReference type="PIRSF" id="PIRSF006060">
    <property type="entry name" value="AA_transporter"/>
    <property type="match status" value="1"/>
</dbReference>
<feature type="transmembrane region" description="Helical" evidence="7">
    <location>
        <begin position="67"/>
        <end position="87"/>
    </location>
</feature>
<dbReference type="AlphaFoldDB" id="A0A0A1Z290"/>